<organism evidence="1">
    <name type="scientific">Tanacetum cinerariifolium</name>
    <name type="common">Dalmatian daisy</name>
    <name type="synonym">Chrysanthemum cinerariifolium</name>
    <dbReference type="NCBI Taxonomy" id="118510"/>
    <lineage>
        <taxon>Eukaryota</taxon>
        <taxon>Viridiplantae</taxon>
        <taxon>Streptophyta</taxon>
        <taxon>Embryophyta</taxon>
        <taxon>Tracheophyta</taxon>
        <taxon>Spermatophyta</taxon>
        <taxon>Magnoliopsida</taxon>
        <taxon>eudicotyledons</taxon>
        <taxon>Gunneridae</taxon>
        <taxon>Pentapetalae</taxon>
        <taxon>asterids</taxon>
        <taxon>campanulids</taxon>
        <taxon>Asterales</taxon>
        <taxon>Asteraceae</taxon>
        <taxon>Asteroideae</taxon>
        <taxon>Anthemideae</taxon>
        <taxon>Anthemidinae</taxon>
        <taxon>Tanacetum</taxon>
    </lineage>
</organism>
<accession>A0A6L2JHE4</accession>
<dbReference type="AlphaFoldDB" id="A0A6L2JHE4"/>
<protein>
    <submittedName>
        <fullName evidence="1">Uncharacterized protein</fullName>
    </submittedName>
</protein>
<comment type="caution">
    <text evidence="1">The sequence shown here is derived from an EMBL/GenBank/DDBJ whole genome shotgun (WGS) entry which is preliminary data.</text>
</comment>
<evidence type="ECO:0000313" key="1">
    <source>
        <dbReference type="EMBL" id="GEU36160.1"/>
    </source>
</evidence>
<proteinExistence type="predicted"/>
<dbReference type="EMBL" id="BKCJ010000777">
    <property type="protein sequence ID" value="GEU36160.1"/>
    <property type="molecule type" value="Genomic_DNA"/>
</dbReference>
<gene>
    <name evidence="1" type="ORF">Tci_008138</name>
</gene>
<reference evidence="1" key="1">
    <citation type="journal article" date="2019" name="Sci. Rep.">
        <title>Draft genome of Tanacetum cinerariifolium, the natural source of mosquito coil.</title>
        <authorList>
            <person name="Yamashiro T."/>
            <person name="Shiraishi A."/>
            <person name="Satake H."/>
            <person name="Nakayama K."/>
        </authorList>
    </citation>
    <scope>NUCLEOTIDE SEQUENCE</scope>
</reference>
<sequence length="46" mass="4812">PRGAIFCGREWGEVVGSSWSSGGVVRMREKEVAGCGGKWGTVTVSV</sequence>
<feature type="non-terminal residue" evidence="1">
    <location>
        <position position="1"/>
    </location>
</feature>
<name>A0A6L2JHE4_TANCI</name>